<dbReference type="InterPro" id="IPR001791">
    <property type="entry name" value="Laminin_G"/>
</dbReference>
<organism evidence="3 4">
    <name type="scientific">Xiphophorus couchianus</name>
    <name type="common">Monterrey platyfish</name>
    <dbReference type="NCBI Taxonomy" id="32473"/>
    <lineage>
        <taxon>Eukaryota</taxon>
        <taxon>Metazoa</taxon>
        <taxon>Chordata</taxon>
        <taxon>Craniata</taxon>
        <taxon>Vertebrata</taxon>
        <taxon>Euteleostomi</taxon>
        <taxon>Actinopterygii</taxon>
        <taxon>Neopterygii</taxon>
        <taxon>Teleostei</taxon>
        <taxon>Neoteleostei</taxon>
        <taxon>Acanthomorphata</taxon>
        <taxon>Ovalentaria</taxon>
        <taxon>Atherinomorphae</taxon>
        <taxon>Cyprinodontiformes</taxon>
        <taxon>Poeciliidae</taxon>
        <taxon>Poeciliinae</taxon>
        <taxon>Xiphophorus</taxon>
    </lineage>
</organism>
<dbReference type="STRING" id="32473.ENSXCOP00000003410"/>
<feature type="domain" description="Laminin G" evidence="2">
    <location>
        <begin position="1"/>
        <end position="119"/>
    </location>
</feature>
<name>A0A3B5KZD3_9TELE</name>
<dbReference type="Pfam" id="PF02210">
    <property type="entry name" value="Laminin_G_2"/>
    <property type="match status" value="1"/>
</dbReference>
<dbReference type="PANTHER" id="PTHR15036">
    <property type="entry name" value="PIKACHURIN-LIKE PROTEIN"/>
    <property type="match status" value="1"/>
</dbReference>
<dbReference type="PANTHER" id="PTHR15036:SF81">
    <property type="entry name" value="LAMININ SUBUNIT ALPHA-1"/>
    <property type="match status" value="1"/>
</dbReference>
<evidence type="ECO:0000256" key="1">
    <source>
        <dbReference type="PROSITE-ProRule" id="PRU00122"/>
    </source>
</evidence>
<sequence>MLLLSDAKQMDFVVLGLRGGRVRLSADLGKGPASVLSTAVNDGHWHSVSQSPEGRIQGPEPDRDLNPALMLFLGGLPAGVNGRRIGVSSSLQGCLRSVSLNGTILDLSKPFSQHDVTSCFTKDQTGSYFNGSGHAELMHDGYKVGADMAVSLEFRTSQSEGVVLGISSAKVDAVGLEMVDGQVVFNVNNGAGRVALRSTGPVLCDGLWHHLVARKTKHGLTLRVDGTQYSAANPYPQSTSAETNNPVYLGGVPAGVKQNCLSVRSGFRGCLRNLRLARSHLNLPLHLSSAHFLSGVTPDSCPAS</sequence>
<dbReference type="CDD" id="cd00110">
    <property type="entry name" value="LamG"/>
    <property type="match status" value="2"/>
</dbReference>
<dbReference type="GeneTree" id="ENSGT00940000157124"/>
<reference evidence="3" key="1">
    <citation type="submission" date="2025-08" db="UniProtKB">
        <authorList>
            <consortium name="Ensembl"/>
        </authorList>
    </citation>
    <scope>IDENTIFICATION</scope>
</reference>
<evidence type="ECO:0000313" key="3">
    <source>
        <dbReference type="Ensembl" id="ENSXCOP00000003410.1"/>
    </source>
</evidence>
<proteinExistence type="predicted"/>
<dbReference type="AlphaFoldDB" id="A0A3B5KZD3"/>
<protein>
    <recommendedName>
        <fullName evidence="2">Laminin G domain-containing protein</fullName>
    </recommendedName>
</protein>
<dbReference type="SUPFAM" id="SSF49899">
    <property type="entry name" value="Concanavalin A-like lectins/glucanases"/>
    <property type="match status" value="2"/>
</dbReference>
<dbReference type="Ensembl" id="ENSXCOT00000003448.1">
    <property type="protein sequence ID" value="ENSXCOP00000003410.1"/>
    <property type="gene ID" value="ENSXCOG00000002692.1"/>
</dbReference>
<reference evidence="3" key="2">
    <citation type="submission" date="2025-09" db="UniProtKB">
        <authorList>
            <consortium name="Ensembl"/>
        </authorList>
    </citation>
    <scope>IDENTIFICATION</scope>
</reference>
<dbReference type="PROSITE" id="PS50025">
    <property type="entry name" value="LAM_G_DOMAIN"/>
    <property type="match status" value="2"/>
</dbReference>
<dbReference type="SMART" id="SM00282">
    <property type="entry name" value="LamG"/>
    <property type="match status" value="2"/>
</dbReference>
<dbReference type="Proteomes" id="UP000261380">
    <property type="component" value="Unplaced"/>
</dbReference>
<accession>A0A3B5KZD3</accession>
<keyword evidence="4" id="KW-1185">Reference proteome</keyword>
<evidence type="ECO:0000259" key="2">
    <source>
        <dbReference type="PROSITE" id="PS50025"/>
    </source>
</evidence>
<comment type="caution">
    <text evidence="1">Lacks conserved residue(s) required for the propagation of feature annotation.</text>
</comment>
<dbReference type="Pfam" id="PF00054">
    <property type="entry name" value="Laminin_G_1"/>
    <property type="match status" value="1"/>
</dbReference>
<dbReference type="InterPro" id="IPR013320">
    <property type="entry name" value="ConA-like_dom_sf"/>
</dbReference>
<feature type="domain" description="Laminin G" evidence="2">
    <location>
        <begin position="124"/>
        <end position="301"/>
    </location>
</feature>
<dbReference type="InterPro" id="IPR050372">
    <property type="entry name" value="Neurexin-related_CASP"/>
</dbReference>
<evidence type="ECO:0000313" key="4">
    <source>
        <dbReference type="Proteomes" id="UP000261380"/>
    </source>
</evidence>
<dbReference type="Gene3D" id="2.60.120.200">
    <property type="match status" value="2"/>
</dbReference>